<dbReference type="InterPro" id="IPR003131">
    <property type="entry name" value="T1-type_BTB"/>
</dbReference>
<feature type="region of interest" description="Disordered" evidence="1">
    <location>
        <begin position="77"/>
        <end position="135"/>
    </location>
</feature>
<dbReference type="PANTHER" id="PTHR14499:SF136">
    <property type="entry name" value="GH08630P"/>
    <property type="match status" value="1"/>
</dbReference>
<feature type="region of interest" description="Disordered" evidence="1">
    <location>
        <begin position="25"/>
        <end position="49"/>
    </location>
</feature>
<dbReference type="EMBL" id="JAANIU010000198">
    <property type="protein sequence ID" value="KAG1574202.1"/>
    <property type="molecule type" value="Genomic_DNA"/>
</dbReference>
<dbReference type="Gene3D" id="3.30.710.10">
    <property type="entry name" value="Potassium Channel Kv1.1, Chain A"/>
    <property type="match status" value="1"/>
</dbReference>
<organism evidence="3 4">
    <name type="scientific">Rhizopus delemar</name>
    <dbReference type="NCBI Taxonomy" id="936053"/>
    <lineage>
        <taxon>Eukaryota</taxon>
        <taxon>Fungi</taxon>
        <taxon>Fungi incertae sedis</taxon>
        <taxon>Mucoromycota</taxon>
        <taxon>Mucoromycotina</taxon>
        <taxon>Mucoromycetes</taxon>
        <taxon>Mucorales</taxon>
        <taxon>Mucorineae</taxon>
        <taxon>Rhizopodaceae</taxon>
        <taxon>Rhizopus</taxon>
    </lineage>
</organism>
<dbReference type="PANTHER" id="PTHR14499">
    <property type="entry name" value="POTASSIUM CHANNEL TETRAMERIZATION DOMAIN-CONTAINING"/>
    <property type="match status" value="1"/>
</dbReference>
<keyword evidence="4" id="KW-1185">Reference proteome</keyword>
<name>A0A9P6ZB58_9FUNG</name>
<evidence type="ECO:0000313" key="3">
    <source>
        <dbReference type="EMBL" id="KAG1574202.1"/>
    </source>
</evidence>
<evidence type="ECO:0000256" key="1">
    <source>
        <dbReference type="SAM" id="MobiDB-lite"/>
    </source>
</evidence>
<feature type="domain" description="Potassium channel tetramerisation-type BTB" evidence="2">
    <location>
        <begin position="147"/>
        <end position="235"/>
    </location>
</feature>
<sequence>MDPFDSDLDQNDKEIFYWEELHDEAHSEEEPYYWEHPEETSLEEKADKKPYRLTTLGDYFEKQGSKLILPKRRIGGRSGKRVLRKKRRSREDCGSKAAHEYPKVNHESQTEESSGDDQDSEGSNEPDTEEQCSKDAKDTFFMPNTVVRLNVGGIHYWILSDTLIAASFFDRLLNEDSETYNAIVSNQDVFINRNGRWFEYIHQHLITSQTDFLPSDPSALLCLRDEIRYYGLDTLGKAVDKRIANVCGTLDRPRTWRVLPMIEFEALCKVKRRKVPLMEEYELIGTIETQDAYWVCPRDIYIHSSPSECGKACKKLFDPDLHGWHFNDETRVILASKEEQLSGQ</sequence>
<evidence type="ECO:0000259" key="2">
    <source>
        <dbReference type="Pfam" id="PF02214"/>
    </source>
</evidence>
<dbReference type="AlphaFoldDB" id="A0A9P6ZB58"/>
<dbReference type="Pfam" id="PF02214">
    <property type="entry name" value="BTB_2"/>
    <property type="match status" value="1"/>
</dbReference>
<dbReference type="InterPro" id="IPR011333">
    <property type="entry name" value="SKP1/BTB/POZ_sf"/>
</dbReference>
<feature type="compositionally biased region" description="Basic and acidic residues" evidence="1">
    <location>
        <begin position="89"/>
        <end position="109"/>
    </location>
</feature>
<protein>
    <recommendedName>
        <fullName evidence="2">Potassium channel tetramerisation-type BTB domain-containing protein</fullName>
    </recommendedName>
</protein>
<dbReference type="Proteomes" id="UP000740926">
    <property type="component" value="Unassembled WGS sequence"/>
</dbReference>
<reference evidence="3 4" key="1">
    <citation type="journal article" date="2020" name="Microb. Genom.">
        <title>Genetic diversity of clinical and environmental Mucorales isolates obtained from an investigation of mucormycosis cases among solid organ transplant recipients.</title>
        <authorList>
            <person name="Nguyen M.H."/>
            <person name="Kaul D."/>
            <person name="Muto C."/>
            <person name="Cheng S.J."/>
            <person name="Richter R.A."/>
            <person name="Bruno V.M."/>
            <person name="Liu G."/>
            <person name="Beyhan S."/>
            <person name="Sundermann A.J."/>
            <person name="Mounaud S."/>
            <person name="Pasculle A.W."/>
            <person name="Nierman W.C."/>
            <person name="Driscoll E."/>
            <person name="Cumbie R."/>
            <person name="Clancy C.J."/>
            <person name="Dupont C.L."/>
        </authorList>
    </citation>
    <scope>NUCLEOTIDE SEQUENCE [LARGE SCALE GENOMIC DNA]</scope>
    <source>
        <strain evidence="3 4">GL24</strain>
    </source>
</reference>
<dbReference type="SUPFAM" id="SSF54695">
    <property type="entry name" value="POZ domain"/>
    <property type="match status" value="1"/>
</dbReference>
<dbReference type="GO" id="GO:0051260">
    <property type="term" value="P:protein homooligomerization"/>
    <property type="evidence" value="ECO:0007669"/>
    <property type="project" value="InterPro"/>
</dbReference>
<gene>
    <name evidence="3" type="ORF">G6F50_002176</name>
</gene>
<feature type="compositionally biased region" description="Basic residues" evidence="1">
    <location>
        <begin position="77"/>
        <end position="88"/>
    </location>
</feature>
<feature type="compositionally biased region" description="Acidic residues" evidence="1">
    <location>
        <begin position="113"/>
        <end position="130"/>
    </location>
</feature>
<proteinExistence type="predicted"/>
<accession>A0A9P6ZB58</accession>
<evidence type="ECO:0000313" key="4">
    <source>
        <dbReference type="Proteomes" id="UP000740926"/>
    </source>
</evidence>
<comment type="caution">
    <text evidence="3">The sequence shown here is derived from an EMBL/GenBank/DDBJ whole genome shotgun (WGS) entry which is preliminary data.</text>
</comment>